<reference evidence="6" key="1">
    <citation type="journal article" date="2019" name="Int. J. Syst. Evol. Microbiol.">
        <title>The Global Catalogue of Microorganisms (GCM) 10K type strain sequencing project: providing services to taxonomists for standard genome sequencing and annotation.</title>
        <authorList>
            <consortium name="The Broad Institute Genomics Platform"/>
            <consortium name="The Broad Institute Genome Sequencing Center for Infectious Disease"/>
            <person name="Wu L."/>
            <person name="Ma J."/>
        </authorList>
    </citation>
    <scope>NUCLEOTIDE SEQUENCE [LARGE SCALE GENOMIC DNA]</scope>
    <source>
        <strain evidence="6">KCTC 52168</strain>
    </source>
</reference>
<name>A0ABV7H5D7_9BURK</name>
<dbReference type="InterPro" id="IPR036899">
    <property type="entry name" value="Ribosomal_uL13_sf"/>
</dbReference>
<protein>
    <recommendedName>
        <fullName evidence="4">Large ribosomal subunit protein uL13</fullName>
    </recommendedName>
</protein>
<comment type="caution">
    <text evidence="5">The sequence shown here is derived from an EMBL/GenBank/DDBJ whole genome shotgun (WGS) entry which is preliminary data.</text>
</comment>
<dbReference type="PIRSF" id="PIRSF002181">
    <property type="entry name" value="Ribosomal_L13"/>
    <property type="match status" value="1"/>
</dbReference>
<dbReference type="Proteomes" id="UP001595556">
    <property type="component" value="Unassembled WGS sequence"/>
</dbReference>
<accession>A0ABV7H5D7</accession>
<dbReference type="PANTHER" id="PTHR11545">
    <property type="entry name" value="RIBOSOMAL PROTEIN L13"/>
    <property type="match status" value="1"/>
</dbReference>
<comment type="subunit">
    <text evidence="4">Part of the 50S ribosomal subunit.</text>
</comment>
<keyword evidence="3 4" id="KW-0687">Ribonucleoprotein</keyword>
<dbReference type="InterPro" id="IPR005823">
    <property type="entry name" value="Ribosomal_uL13_bac-type"/>
</dbReference>
<dbReference type="HAMAP" id="MF_01366">
    <property type="entry name" value="Ribosomal_uL13"/>
    <property type="match status" value="1"/>
</dbReference>
<sequence>MKTWVAKAETAQHDWFVIDATDKVLGRVASEVARRLRGKHKPEFTPHVDTGDFIIIVNAAKLRVTGNKSLDKKYYRHSGYPGGIYETNFRDMQAKHPGRALQKAVKGMLPKGPLGYAMIKKLKVYADGTHPHAAQQPQPLDI</sequence>
<dbReference type="EMBL" id="JBHRTI010000004">
    <property type="protein sequence ID" value="MFC3147831.1"/>
    <property type="molecule type" value="Genomic_DNA"/>
</dbReference>
<keyword evidence="2 4" id="KW-0689">Ribosomal protein</keyword>
<dbReference type="InterPro" id="IPR005822">
    <property type="entry name" value="Ribosomal_uL13"/>
</dbReference>
<proteinExistence type="inferred from homology"/>
<dbReference type="GO" id="GO:0005840">
    <property type="term" value="C:ribosome"/>
    <property type="evidence" value="ECO:0007669"/>
    <property type="project" value="UniProtKB-KW"/>
</dbReference>
<comment type="similarity">
    <text evidence="1 4">Belongs to the universal ribosomal protein uL13 family.</text>
</comment>
<comment type="function">
    <text evidence="4">This protein is one of the early assembly proteins of the 50S ribosomal subunit, although it is not seen to bind rRNA by itself. It is important during the early stages of 50S assembly.</text>
</comment>
<gene>
    <name evidence="4 5" type="primary">rplM</name>
    <name evidence="5" type="ORF">ACFOEN_09275</name>
</gene>
<evidence type="ECO:0000256" key="1">
    <source>
        <dbReference type="ARBA" id="ARBA00006227"/>
    </source>
</evidence>
<dbReference type="NCBIfam" id="TIGR01066">
    <property type="entry name" value="rplM_bact"/>
    <property type="match status" value="1"/>
</dbReference>
<organism evidence="5 6">
    <name type="scientific">Piscinibacterium candidicorallinum</name>
    <dbReference type="NCBI Taxonomy" id="1793872"/>
    <lineage>
        <taxon>Bacteria</taxon>
        <taxon>Pseudomonadati</taxon>
        <taxon>Pseudomonadota</taxon>
        <taxon>Betaproteobacteria</taxon>
        <taxon>Burkholderiales</taxon>
        <taxon>Piscinibacterium</taxon>
    </lineage>
</organism>
<keyword evidence="6" id="KW-1185">Reference proteome</keyword>
<evidence type="ECO:0000256" key="2">
    <source>
        <dbReference type="ARBA" id="ARBA00022980"/>
    </source>
</evidence>
<evidence type="ECO:0000256" key="4">
    <source>
        <dbReference type="HAMAP-Rule" id="MF_01366"/>
    </source>
</evidence>
<dbReference type="SUPFAM" id="SSF52161">
    <property type="entry name" value="Ribosomal protein L13"/>
    <property type="match status" value="1"/>
</dbReference>
<dbReference type="Pfam" id="PF00572">
    <property type="entry name" value="Ribosomal_L13"/>
    <property type="match status" value="1"/>
</dbReference>
<evidence type="ECO:0000313" key="5">
    <source>
        <dbReference type="EMBL" id="MFC3147831.1"/>
    </source>
</evidence>
<dbReference type="CDD" id="cd00392">
    <property type="entry name" value="Ribosomal_L13"/>
    <property type="match status" value="1"/>
</dbReference>
<dbReference type="Gene3D" id="3.90.1180.10">
    <property type="entry name" value="Ribosomal protein L13"/>
    <property type="match status" value="1"/>
</dbReference>
<evidence type="ECO:0000313" key="6">
    <source>
        <dbReference type="Proteomes" id="UP001595556"/>
    </source>
</evidence>
<dbReference type="RefSeq" id="WP_054124943.1">
    <property type="nucleotide sequence ID" value="NZ_CP180191.1"/>
</dbReference>
<dbReference type="PANTHER" id="PTHR11545:SF2">
    <property type="entry name" value="LARGE RIBOSOMAL SUBUNIT PROTEIN UL13M"/>
    <property type="match status" value="1"/>
</dbReference>
<evidence type="ECO:0000256" key="3">
    <source>
        <dbReference type="ARBA" id="ARBA00023274"/>
    </source>
</evidence>